<dbReference type="InterPro" id="IPR036397">
    <property type="entry name" value="RNaseH_sf"/>
</dbReference>
<organism evidence="2 3">
    <name type="scientific">Periplaneta americana</name>
    <name type="common">American cockroach</name>
    <name type="synonym">Blatta americana</name>
    <dbReference type="NCBI Taxonomy" id="6978"/>
    <lineage>
        <taxon>Eukaryota</taxon>
        <taxon>Metazoa</taxon>
        <taxon>Ecdysozoa</taxon>
        <taxon>Arthropoda</taxon>
        <taxon>Hexapoda</taxon>
        <taxon>Insecta</taxon>
        <taxon>Pterygota</taxon>
        <taxon>Neoptera</taxon>
        <taxon>Polyneoptera</taxon>
        <taxon>Dictyoptera</taxon>
        <taxon>Blattodea</taxon>
        <taxon>Blattoidea</taxon>
        <taxon>Blattidae</taxon>
        <taxon>Blattinae</taxon>
        <taxon>Periplaneta</taxon>
    </lineage>
</organism>
<dbReference type="InterPro" id="IPR043502">
    <property type="entry name" value="DNA/RNA_pol_sf"/>
</dbReference>
<feature type="domain" description="Reverse transcriptase" evidence="1">
    <location>
        <begin position="1"/>
        <end position="285"/>
    </location>
</feature>
<dbReference type="SUPFAM" id="SSF56672">
    <property type="entry name" value="DNA/RNA polymerases"/>
    <property type="match status" value="1"/>
</dbReference>
<proteinExistence type="predicted"/>
<protein>
    <recommendedName>
        <fullName evidence="1">Reverse transcriptase domain-containing protein</fullName>
    </recommendedName>
</protein>
<dbReference type="Proteomes" id="UP001148838">
    <property type="component" value="Unassembled WGS sequence"/>
</dbReference>
<keyword evidence="3" id="KW-1185">Reference proteome</keyword>
<evidence type="ECO:0000259" key="1">
    <source>
        <dbReference type="PROSITE" id="PS50878"/>
    </source>
</evidence>
<evidence type="ECO:0000313" key="3">
    <source>
        <dbReference type="Proteomes" id="UP001148838"/>
    </source>
</evidence>
<sequence>MSPASNTESYPAFAHIGLRENPVKKLYHVTCPDLESNPGHLVLRLDALTRLRLHPYLLQLLQALIPEDKVLRRNFCTSIQTLIENDDEFIRSVVFSDDVTFQLSVGCVQSPNLDAVDVWLFVAGGSAMHNRFSTGLMVTHATGLRDRGEAYSERIGEEMSEGIEIGRGVRQGCPLSPTLFNIYLEDIVNNYFQTMGGVIVGERRIKFTRFADDMALLAEEEMILKDMLLELNDSCEQYGMKINTIRRRDGHRKKIQKTKLPILTEAEKQIEVNKVEQRSYVKISIVRGRNARQCHSELLAALGDSALKHSPYSPDLSPCDFDLILQLKKPLRVKRFANREDILTAFRREVVRTDESHTVDSIQRLNHRWQGWELS</sequence>
<reference evidence="2 3" key="1">
    <citation type="journal article" date="2022" name="Allergy">
        <title>Genome assembly and annotation of Periplaneta americana reveal a comprehensive cockroach allergen profile.</title>
        <authorList>
            <person name="Wang L."/>
            <person name="Xiong Q."/>
            <person name="Saelim N."/>
            <person name="Wang L."/>
            <person name="Nong W."/>
            <person name="Wan A.T."/>
            <person name="Shi M."/>
            <person name="Liu X."/>
            <person name="Cao Q."/>
            <person name="Hui J.H.L."/>
            <person name="Sookrung N."/>
            <person name="Leung T.F."/>
            <person name="Tungtrongchitr A."/>
            <person name="Tsui S.K.W."/>
        </authorList>
    </citation>
    <scope>NUCLEOTIDE SEQUENCE [LARGE SCALE GENOMIC DNA]</scope>
    <source>
        <strain evidence="2">PWHHKU_190912</strain>
    </source>
</reference>
<dbReference type="PANTHER" id="PTHR47027">
    <property type="entry name" value="REVERSE TRANSCRIPTASE DOMAIN-CONTAINING PROTEIN"/>
    <property type="match status" value="1"/>
</dbReference>
<dbReference type="InterPro" id="IPR000477">
    <property type="entry name" value="RT_dom"/>
</dbReference>
<dbReference type="EMBL" id="JAJSOF020000009">
    <property type="protein sequence ID" value="KAJ4446310.1"/>
    <property type="molecule type" value="Genomic_DNA"/>
</dbReference>
<dbReference type="Gene3D" id="3.30.420.10">
    <property type="entry name" value="Ribonuclease H-like superfamily/Ribonuclease H"/>
    <property type="match status" value="1"/>
</dbReference>
<gene>
    <name evidence="2" type="ORF">ANN_13005</name>
</gene>
<evidence type="ECO:0000313" key="2">
    <source>
        <dbReference type="EMBL" id="KAJ4446310.1"/>
    </source>
</evidence>
<dbReference type="PROSITE" id="PS50878">
    <property type="entry name" value="RT_POL"/>
    <property type="match status" value="1"/>
</dbReference>
<name>A0ABQ8TKW6_PERAM</name>
<dbReference type="Pfam" id="PF00078">
    <property type="entry name" value="RVT_1"/>
    <property type="match status" value="1"/>
</dbReference>
<comment type="caution">
    <text evidence="2">The sequence shown here is derived from an EMBL/GenBank/DDBJ whole genome shotgun (WGS) entry which is preliminary data.</text>
</comment>
<dbReference type="PANTHER" id="PTHR47027:SF20">
    <property type="entry name" value="REVERSE TRANSCRIPTASE-LIKE PROTEIN WITH RNA-DIRECTED DNA POLYMERASE DOMAIN"/>
    <property type="match status" value="1"/>
</dbReference>
<accession>A0ABQ8TKW6</accession>